<dbReference type="PANTHER" id="PTHR34597:SF6">
    <property type="entry name" value="BLR6126 PROTEIN"/>
    <property type="match status" value="1"/>
</dbReference>
<dbReference type="GO" id="GO:0046819">
    <property type="term" value="P:protein secretion by the type V secretion system"/>
    <property type="evidence" value="ECO:0007669"/>
    <property type="project" value="TreeGrafter"/>
</dbReference>
<evidence type="ECO:0000256" key="6">
    <source>
        <dbReference type="ARBA" id="ARBA00022927"/>
    </source>
</evidence>
<keyword evidence="8" id="KW-0998">Cell outer membrane</keyword>
<dbReference type="Proteomes" id="UP000824988">
    <property type="component" value="Chromosome"/>
</dbReference>
<evidence type="ECO:0000256" key="5">
    <source>
        <dbReference type="ARBA" id="ARBA00022692"/>
    </source>
</evidence>
<feature type="signal peptide" evidence="9">
    <location>
        <begin position="1"/>
        <end position="24"/>
    </location>
</feature>
<reference evidence="11" key="1">
    <citation type="submission" date="2019-06" db="EMBL/GenBank/DDBJ databases">
        <title>Complete genome sequence of Methylogaea oryzae strain JCM16910.</title>
        <authorList>
            <person name="Asakawa S."/>
        </authorList>
    </citation>
    <scope>NUCLEOTIDE SEQUENCE</scope>
    <source>
        <strain evidence="11">E10</strain>
    </source>
</reference>
<evidence type="ECO:0000313" key="12">
    <source>
        <dbReference type="Proteomes" id="UP000824988"/>
    </source>
</evidence>
<comment type="subcellular location">
    <subcellularLocation>
        <location evidence="1">Cell outer membrane</location>
    </subcellularLocation>
</comment>
<evidence type="ECO:0000256" key="7">
    <source>
        <dbReference type="ARBA" id="ARBA00023136"/>
    </source>
</evidence>
<dbReference type="InterPro" id="IPR051544">
    <property type="entry name" value="TPS_OM_transporter"/>
</dbReference>
<dbReference type="InterPro" id="IPR034746">
    <property type="entry name" value="POTRA"/>
</dbReference>
<keyword evidence="3" id="KW-0813">Transport</keyword>
<name>A0A8D5ALL7_9GAMM</name>
<keyword evidence="5" id="KW-0812">Transmembrane</keyword>
<evidence type="ECO:0000256" key="4">
    <source>
        <dbReference type="ARBA" id="ARBA00022452"/>
    </source>
</evidence>
<evidence type="ECO:0000256" key="1">
    <source>
        <dbReference type="ARBA" id="ARBA00004442"/>
    </source>
</evidence>
<dbReference type="Pfam" id="PF03865">
    <property type="entry name" value="ShlB"/>
    <property type="match status" value="1"/>
</dbReference>
<dbReference type="EMBL" id="AP019782">
    <property type="protein sequence ID" value="BBL72256.1"/>
    <property type="molecule type" value="Genomic_DNA"/>
</dbReference>
<evidence type="ECO:0000256" key="9">
    <source>
        <dbReference type="SAM" id="SignalP"/>
    </source>
</evidence>
<dbReference type="InterPro" id="IPR005565">
    <property type="entry name" value="Hemolysn_activator_HlyB_C"/>
</dbReference>
<dbReference type="KEGG" id="moz:MoryE10_28620"/>
<dbReference type="GO" id="GO:0009279">
    <property type="term" value="C:cell outer membrane"/>
    <property type="evidence" value="ECO:0007669"/>
    <property type="project" value="UniProtKB-SubCell"/>
</dbReference>
<organism evidence="11 12">
    <name type="scientific">Methylogaea oryzae</name>
    <dbReference type="NCBI Taxonomy" id="1295382"/>
    <lineage>
        <taxon>Bacteria</taxon>
        <taxon>Pseudomonadati</taxon>
        <taxon>Pseudomonadota</taxon>
        <taxon>Gammaproteobacteria</taxon>
        <taxon>Methylococcales</taxon>
        <taxon>Methylococcaceae</taxon>
        <taxon>Methylogaea</taxon>
    </lineage>
</organism>
<protein>
    <recommendedName>
        <fullName evidence="10">POTRA domain-containing protein</fullName>
    </recommendedName>
</protein>
<dbReference type="RefSeq" id="WP_221047450.1">
    <property type="nucleotide sequence ID" value="NZ_AP019782.1"/>
</dbReference>
<dbReference type="AlphaFoldDB" id="A0A8D5ALL7"/>
<keyword evidence="12" id="KW-1185">Reference proteome</keyword>
<keyword evidence="7" id="KW-0472">Membrane</keyword>
<dbReference type="PROSITE" id="PS51779">
    <property type="entry name" value="POTRA"/>
    <property type="match status" value="1"/>
</dbReference>
<dbReference type="GO" id="GO:0008320">
    <property type="term" value="F:protein transmembrane transporter activity"/>
    <property type="evidence" value="ECO:0007669"/>
    <property type="project" value="TreeGrafter"/>
</dbReference>
<keyword evidence="6" id="KW-0653">Protein transport</keyword>
<accession>A0A8D5ALL7</accession>
<gene>
    <name evidence="11" type="ORF">MoryE10_28620</name>
</gene>
<keyword evidence="4" id="KW-1134">Transmembrane beta strand</keyword>
<evidence type="ECO:0000259" key="10">
    <source>
        <dbReference type="PROSITE" id="PS51779"/>
    </source>
</evidence>
<evidence type="ECO:0000256" key="2">
    <source>
        <dbReference type="ARBA" id="ARBA00009055"/>
    </source>
</evidence>
<evidence type="ECO:0000256" key="3">
    <source>
        <dbReference type="ARBA" id="ARBA00022448"/>
    </source>
</evidence>
<dbReference type="Pfam" id="PF08479">
    <property type="entry name" value="POTRA_2"/>
    <property type="match status" value="1"/>
</dbReference>
<dbReference type="GO" id="GO:0098046">
    <property type="term" value="C:type V protein secretion system complex"/>
    <property type="evidence" value="ECO:0007669"/>
    <property type="project" value="TreeGrafter"/>
</dbReference>
<feature type="chain" id="PRO_5034703035" description="POTRA domain-containing protein" evidence="9">
    <location>
        <begin position="25"/>
        <end position="527"/>
    </location>
</feature>
<dbReference type="InterPro" id="IPR013686">
    <property type="entry name" value="Polypept-transport_assoc_ShlB"/>
</dbReference>
<proteinExistence type="inferred from homology"/>
<sequence>MHKLAGGALRLLVAGLMLAGAVCAADIQFRVERFEVAGENPLSAAETQAVLTAFSQRSQDLNGLNEAAKALEQAIREKGLAFHRVVVPPQKLGDGGVVQLKVVVYKLAEVVVEGNQHYSKESVLGSLPSLRIGEVPDNDAIVQDLRSANYHPNKKLNLTYKQRSKTESLAAKVNVEDERPEHFSFMMNTRGTRDTGGYRMALGFQHADFLGLDHVLNVNFAFSPDHFDEIKQYGFSYQLPVYATRGWVTGYWLRSDSDAGTIAGLFDVSGSGDIGGVHYTQYLPKLASYEHWLDVGYDDKTFNNHVLFGRLQKQDLGVSVVSRPISLNYRNEMTWEFLRGGFNVGWARNLNGGPGNTDVIYAKSRAGAKDDWDVWRYGAFLDVSLPGEWTFRNQLSGQYTDEPLIAAEQLGLAGMTTVRGYAEREMAADIGNIYRGEIWTPQWVKDVNFLAFYDHASGKMLHTLAGQKESLLLRSTGLGGRLNLKNNFVVAVDLAYAFDDARTTQTGPVTGTTSGSGKVNAMLYYRF</sequence>
<feature type="domain" description="POTRA" evidence="10">
    <location>
        <begin position="29"/>
        <end position="105"/>
    </location>
</feature>
<keyword evidence="9" id="KW-0732">Signal</keyword>
<comment type="similarity">
    <text evidence="2">Belongs to the TPS (TC 1.B.20) family.</text>
</comment>
<evidence type="ECO:0000313" key="11">
    <source>
        <dbReference type="EMBL" id="BBL72256.1"/>
    </source>
</evidence>
<evidence type="ECO:0000256" key="8">
    <source>
        <dbReference type="ARBA" id="ARBA00023237"/>
    </source>
</evidence>
<dbReference type="PANTHER" id="PTHR34597">
    <property type="entry name" value="SLR1661 PROTEIN"/>
    <property type="match status" value="1"/>
</dbReference>